<evidence type="ECO:0000313" key="4">
    <source>
        <dbReference type="Proteomes" id="UP000596660"/>
    </source>
</evidence>
<dbReference type="OrthoDB" id="653734at2759"/>
<dbReference type="OMA" id="KECAVYV"/>
<organism evidence="3 4">
    <name type="scientific">Chenopodium quinoa</name>
    <name type="common">Quinoa</name>
    <dbReference type="NCBI Taxonomy" id="63459"/>
    <lineage>
        <taxon>Eukaryota</taxon>
        <taxon>Viridiplantae</taxon>
        <taxon>Streptophyta</taxon>
        <taxon>Embryophyta</taxon>
        <taxon>Tracheophyta</taxon>
        <taxon>Spermatophyta</taxon>
        <taxon>Magnoliopsida</taxon>
        <taxon>eudicotyledons</taxon>
        <taxon>Gunneridae</taxon>
        <taxon>Pentapetalae</taxon>
        <taxon>Caryophyllales</taxon>
        <taxon>Chenopodiaceae</taxon>
        <taxon>Chenopodioideae</taxon>
        <taxon>Atripliceae</taxon>
        <taxon>Chenopodium</taxon>
    </lineage>
</organism>
<name>A0A803MYG1_CHEQI</name>
<keyword evidence="1" id="KW-1133">Transmembrane helix</keyword>
<keyword evidence="4" id="KW-1185">Reference proteome</keyword>
<keyword evidence="1" id="KW-0812">Transmembrane</keyword>
<feature type="transmembrane region" description="Helical" evidence="1">
    <location>
        <begin position="6"/>
        <end position="26"/>
    </location>
</feature>
<dbReference type="InterPro" id="IPR036312">
    <property type="entry name" value="Bifun_inhib/LTP/seed_sf"/>
</dbReference>
<dbReference type="Pfam" id="PF14368">
    <property type="entry name" value="LTP_2"/>
    <property type="match status" value="1"/>
</dbReference>
<dbReference type="RefSeq" id="XP_021750454.1">
    <property type="nucleotide sequence ID" value="XM_021894762.1"/>
</dbReference>
<dbReference type="PANTHER" id="PTHR33286">
    <property type="entry name" value="BIFUNCTIONAL INHIBITOR/LIPID-TRANSFER PROTEIN/SEED STORAGE 2S ALBUMIN SUPERFAMILY PROTEIN"/>
    <property type="match status" value="1"/>
</dbReference>
<sequence length="124" mass="13447">MASLVAPTVRSTAVALLMIAYVIGFIESHNSMVYGQSCDGYRPDMTGLTSYCNMYVRKDGPSIQPSEDCCRVIRNANMHCLCKYATKSLESIISIPKAVYVAQYCGVVLQSGAKCGSYTVPNTP</sequence>
<dbReference type="Proteomes" id="UP000596660">
    <property type="component" value="Unplaced"/>
</dbReference>
<dbReference type="InterPro" id="IPR044741">
    <property type="entry name" value="NsLTP-like"/>
</dbReference>
<dbReference type="Gene3D" id="1.10.110.10">
    <property type="entry name" value="Plant lipid-transfer and hydrophobic proteins"/>
    <property type="match status" value="1"/>
</dbReference>
<dbReference type="CDD" id="cd04660">
    <property type="entry name" value="nsLTP_like"/>
    <property type="match status" value="1"/>
</dbReference>
<dbReference type="AlphaFoldDB" id="A0A803MYG1"/>
<reference evidence="3" key="1">
    <citation type="journal article" date="2017" name="Nature">
        <title>The genome of Chenopodium quinoa.</title>
        <authorList>
            <person name="Jarvis D.E."/>
            <person name="Ho Y.S."/>
            <person name="Lightfoot D.J."/>
            <person name="Schmoeckel S.M."/>
            <person name="Li B."/>
            <person name="Borm T.J.A."/>
            <person name="Ohyanagi H."/>
            <person name="Mineta K."/>
            <person name="Michell C.T."/>
            <person name="Saber N."/>
            <person name="Kharbatia N.M."/>
            <person name="Rupper R.R."/>
            <person name="Sharp A.R."/>
            <person name="Dally N."/>
            <person name="Boughton B.A."/>
            <person name="Woo Y.H."/>
            <person name="Gao G."/>
            <person name="Schijlen E.G.W.M."/>
            <person name="Guo X."/>
            <person name="Momin A.A."/>
            <person name="Negrao S."/>
            <person name="Al-Babili S."/>
            <person name="Gehring C."/>
            <person name="Roessner U."/>
            <person name="Jung C."/>
            <person name="Murphy K."/>
            <person name="Arold S.T."/>
            <person name="Gojobori T."/>
            <person name="van der Linden C.G."/>
            <person name="van Loo E.N."/>
            <person name="Jellen E.N."/>
            <person name="Maughan P.J."/>
            <person name="Tester M."/>
        </authorList>
    </citation>
    <scope>NUCLEOTIDE SEQUENCE [LARGE SCALE GENOMIC DNA]</scope>
    <source>
        <strain evidence="3">cv. PI 614886</strain>
    </source>
</reference>
<dbReference type="Gramene" id="AUR62037241-RA">
    <property type="protein sequence ID" value="AUR62037241-RA:cds"/>
    <property type="gene ID" value="AUR62037241"/>
</dbReference>
<dbReference type="InterPro" id="IPR016140">
    <property type="entry name" value="Bifunc_inhib/LTP/seed_store"/>
</dbReference>
<dbReference type="KEGG" id="cqi:110716127"/>
<gene>
    <name evidence="3" type="primary">LOC110716127</name>
</gene>
<reference evidence="3" key="2">
    <citation type="submission" date="2021-03" db="UniProtKB">
        <authorList>
            <consortium name="EnsemblPlants"/>
        </authorList>
    </citation>
    <scope>IDENTIFICATION</scope>
</reference>
<proteinExistence type="predicted"/>
<keyword evidence="1" id="KW-0472">Membrane</keyword>
<dbReference type="PANTHER" id="PTHR33286:SF1">
    <property type="entry name" value="OS01G0800600 PROTEIN"/>
    <property type="match status" value="1"/>
</dbReference>
<protein>
    <recommendedName>
        <fullName evidence="2">Bifunctional inhibitor/plant lipid transfer protein/seed storage helical domain-containing protein</fullName>
    </recommendedName>
</protein>
<dbReference type="SUPFAM" id="SSF47699">
    <property type="entry name" value="Bifunctional inhibitor/lipid-transfer protein/seed storage 2S albumin"/>
    <property type="match status" value="1"/>
</dbReference>
<feature type="domain" description="Bifunctional inhibitor/plant lipid transfer protein/seed storage helical" evidence="2">
    <location>
        <begin position="34"/>
        <end position="115"/>
    </location>
</feature>
<evidence type="ECO:0000259" key="2">
    <source>
        <dbReference type="Pfam" id="PF14368"/>
    </source>
</evidence>
<dbReference type="GeneID" id="110716127"/>
<accession>A0A803MYG1</accession>
<evidence type="ECO:0000313" key="3">
    <source>
        <dbReference type="EnsemblPlants" id="AUR62037241-RA:cds"/>
    </source>
</evidence>
<dbReference type="EnsemblPlants" id="AUR62037241-RA">
    <property type="protein sequence ID" value="AUR62037241-RA:cds"/>
    <property type="gene ID" value="AUR62037241"/>
</dbReference>
<evidence type="ECO:0000256" key="1">
    <source>
        <dbReference type="SAM" id="Phobius"/>
    </source>
</evidence>